<accession>A0ABR1G610</accession>
<feature type="region of interest" description="Disordered" evidence="1">
    <location>
        <begin position="74"/>
        <end position="95"/>
    </location>
</feature>
<organism evidence="2 3">
    <name type="scientific">Aureococcus anophagefferens</name>
    <name type="common">Harmful bloom alga</name>
    <dbReference type="NCBI Taxonomy" id="44056"/>
    <lineage>
        <taxon>Eukaryota</taxon>
        <taxon>Sar</taxon>
        <taxon>Stramenopiles</taxon>
        <taxon>Ochrophyta</taxon>
        <taxon>Pelagophyceae</taxon>
        <taxon>Pelagomonadales</taxon>
        <taxon>Pelagomonadaceae</taxon>
        <taxon>Aureococcus</taxon>
    </lineage>
</organism>
<reference evidence="2 3" key="1">
    <citation type="submission" date="2024-03" db="EMBL/GenBank/DDBJ databases">
        <title>Aureococcus anophagefferens CCMP1851 and Kratosvirus quantuckense: Draft genome of a second virus-susceptible host strain in the model system.</title>
        <authorList>
            <person name="Chase E."/>
            <person name="Truchon A.R."/>
            <person name="Schepens W."/>
            <person name="Wilhelm S.W."/>
        </authorList>
    </citation>
    <scope>NUCLEOTIDE SEQUENCE [LARGE SCALE GENOMIC DNA]</scope>
    <source>
        <strain evidence="2 3">CCMP1851</strain>
    </source>
</reference>
<sequence length="95" mass="10449">MLSVLPRPTFFRLAMTGGFAYGAYYCVDIAVKALNHDNIVWHGSDSGAPPPTVQVFMKEEVDQAPALKRIWRTSTPGGFGRHNTKVSEEGQQPTV</sequence>
<comment type="caution">
    <text evidence="2">The sequence shown here is derived from an EMBL/GenBank/DDBJ whole genome shotgun (WGS) entry which is preliminary data.</text>
</comment>
<name>A0ABR1G610_AURAN</name>
<dbReference type="Proteomes" id="UP001363151">
    <property type="component" value="Unassembled WGS sequence"/>
</dbReference>
<protein>
    <submittedName>
        <fullName evidence="2">Uncharacterized protein</fullName>
    </submittedName>
</protein>
<evidence type="ECO:0000313" key="3">
    <source>
        <dbReference type="Proteomes" id="UP001363151"/>
    </source>
</evidence>
<evidence type="ECO:0000313" key="2">
    <source>
        <dbReference type="EMBL" id="KAK7248539.1"/>
    </source>
</evidence>
<keyword evidence="3" id="KW-1185">Reference proteome</keyword>
<dbReference type="EMBL" id="JBBJCI010000094">
    <property type="protein sequence ID" value="KAK7248539.1"/>
    <property type="molecule type" value="Genomic_DNA"/>
</dbReference>
<gene>
    <name evidence="2" type="ORF">SO694_0016201</name>
</gene>
<proteinExistence type="predicted"/>
<evidence type="ECO:0000256" key="1">
    <source>
        <dbReference type="SAM" id="MobiDB-lite"/>
    </source>
</evidence>